<evidence type="ECO:0000313" key="4">
    <source>
        <dbReference type="Proteomes" id="UP000799757"/>
    </source>
</evidence>
<dbReference type="EMBL" id="MU002011">
    <property type="protein sequence ID" value="KAF2791599.1"/>
    <property type="molecule type" value="Genomic_DNA"/>
</dbReference>
<dbReference type="InterPro" id="IPR011009">
    <property type="entry name" value="Kinase-like_dom_sf"/>
</dbReference>
<dbReference type="GO" id="GO:0004672">
    <property type="term" value="F:protein kinase activity"/>
    <property type="evidence" value="ECO:0007669"/>
    <property type="project" value="InterPro"/>
</dbReference>
<dbReference type="SUPFAM" id="SSF56112">
    <property type="entry name" value="Protein kinase-like (PK-like)"/>
    <property type="match status" value="1"/>
</dbReference>
<dbReference type="GO" id="GO:0005524">
    <property type="term" value="F:ATP binding"/>
    <property type="evidence" value="ECO:0007669"/>
    <property type="project" value="InterPro"/>
</dbReference>
<feature type="compositionally biased region" description="Acidic residues" evidence="1">
    <location>
        <begin position="1066"/>
        <end position="1081"/>
    </location>
</feature>
<dbReference type="PANTHER" id="PTHR37542">
    <property type="entry name" value="HELO DOMAIN-CONTAINING PROTEIN-RELATED"/>
    <property type="match status" value="1"/>
</dbReference>
<name>A0A6A6X5K4_9PLEO</name>
<dbReference type="InterPro" id="IPR000719">
    <property type="entry name" value="Prot_kinase_dom"/>
</dbReference>
<proteinExistence type="predicted"/>
<keyword evidence="4" id="KW-1185">Reference proteome</keyword>
<gene>
    <name evidence="3" type="ORF">K505DRAFT_326739</name>
</gene>
<feature type="region of interest" description="Disordered" evidence="1">
    <location>
        <begin position="619"/>
        <end position="663"/>
    </location>
</feature>
<evidence type="ECO:0000259" key="2">
    <source>
        <dbReference type="PROSITE" id="PS50011"/>
    </source>
</evidence>
<dbReference type="Pfam" id="PF24476">
    <property type="entry name" value="DUF7580"/>
    <property type="match status" value="1"/>
</dbReference>
<dbReference type="PROSITE" id="PS50011">
    <property type="entry name" value="PROTEIN_KINASE_DOM"/>
    <property type="match status" value="1"/>
</dbReference>
<evidence type="ECO:0000256" key="1">
    <source>
        <dbReference type="SAM" id="MobiDB-lite"/>
    </source>
</evidence>
<sequence length="1419" mass="158717">MDSCDAVIEQDTPDTQPEVNALHRKYRIQKDRLIAWGLEWSDNSKGKQGDIDESVERAGLTETVTSVLGTIKDILDEAERMHPPTERASGKTLSGEKSGARLPASDPPSWAASDRSRYEDLAKDLTTSIDILYDLSRTRRTHRDGTRGPSPSAKAASEPRRSTTAASVFLSPEYNASDVTLINPATLPAFPAVANISSRSNLPPKLDPADLILPQEEPPPYESVGVSSSIRAIGRLRSRHSSTNPWKTESSKTIETPVLVEYATYDSAYRSTEVSPPTDRLESLLSILGRLATEQSFHGTLTCVGYFEDPKQPRFGLVFELPSFVYSGASDTHKPLEELRPVTLLSVLQTGSKSLHNSNSATPPLEDRFRLAFTLGLTFSKIHGDRFVHKDVNSSNILVFRKNRRQSANSRALHYALRSPVICSFDLFSEYDIEPANSMQTLNIYRHPEDPKFTGDKSKEYGPQFDLYSLGLILLEIGLWQPLSDLWKAKYTLADFKQRVEDVYIRRLASKCGTAYMQVVRDCFWAADRIASGAESLQNFSQLYNRILIRLQRCCLLDEVEPNFEWGELSSASHTPSTGSLPLKRKSNSNVQAADAPPSPSYRNPKRWALEKGSQVLERTRSLSKVPPKNSPILSTLSRSGSQRSQHSIRKSISHSLHLPSSREEETLAMDLQPVQDRYPLEDALVDTPASPQERSDLSSLHREDLRIAASVIQRAWRQSRIKSFDDPQRSLSLRDYKDKITIIQKTWRQRKEIQNNNHTIQALVSSGLRHWPQATLGFGYPTPEPEAPVRSIEAVEHADHYVNTSIHIQTDMEVLPRPKLRLHPVKFSPTIVDEWHTKMLPRLERLVERSLKDSDETISIDLVAIGETQATARPTILVTCSSVAKVKAILSRRFRYDESVFDLKVRRGKVRRSKLNRSSRRRRLPHRSMMNTDIYNADMHVINPYYQERPVCGASIGAFRGEHLPPVSYGGVILVDDEPLGMSVHHLLDAPSDDESESDDEAASPNDAILSSANGASNPWLMGMGSQPGVQVAPNSPMPVWDLEISDDEDVKSADEDQRSFDLSSDSEFDSDEESEDDIADSMTSRGTTGDIDGVELGDGEEIRITQPAIDDVDDDFFPSEEDRDDDHLSSHELGHVHASSGIRRWKRDGVVHEIDWALLKLNQDRLQPYNLVQGGRRFCLNRTIEQDQREIFAKLEHPVNRRHYTQEEDEYPNGVASADSLGGLNVHCFGRTTGLQGGMVGAAMSSVRIYRRKTFSRSWHVAGGFGVGGDSGAWVIQNGSHRVVGHVLAWCERNHIAYICPMEVLLEDIKRTLKAKRIYLPGSSEEARYIARYNKARVISGKEDSLVEELEMAVEGLGIVDSAVDMTQAVVARRSRLGLPPLTTSGESDKENLPVLRSRVIKVKEGRGGQLEMVGVP</sequence>
<dbReference type="Proteomes" id="UP000799757">
    <property type="component" value="Unassembled WGS sequence"/>
</dbReference>
<evidence type="ECO:0000313" key="3">
    <source>
        <dbReference type="EMBL" id="KAF2791599.1"/>
    </source>
</evidence>
<feature type="region of interest" description="Disordered" evidence="1">
    <location>
        <begin position="568"/>
        <end position="607"/>
    </location>
</feature>
<dbReference type="PANTHER" id="PTHR37542:SF2">
    <property type="entry name" value="PROTEIN KINASE DOMAIN-CONTAINING PROTEIN"/>
    <property type="match status" value="1"/>
</dbReference>
<feature type="compositionally biased region" description="Basic and acidic residues" evidence="1">
    <location>
        <begin position="76"/>
        <end position="89"/>
    </location>
</feature>
<feature type="compositionally biased region" description="Polar residues" evidence="1">
    <location>
        <begin position="570"/>
        <end position="580"/>
    </location>
</feature>
<protein>
    <recommendedName>
        <fullName evidence="2">Protein kinase domain-containing protein</fullName>
    </recommendedName>
</protein>
<reference evidence="3" key="1">
    <citation type="journal article" date="2020" name="Stud. Mycol.">
        <title>101 Dothideomycetes genomes: a test case for predicting lifestyles and emergence of pathogens.</title>
        <authorList>
            <person name="Haridas S."/>
            <person name="Albert R."/>
            <person name="Binder M."/>
            <person name="Bloem J."/>
            <person name="Labutti K."/>
            <person name="Salamov A."/>
            <person name="Andreopoulos B."/>
            <person name="Baker S."/>
            <person name="Barry K."/>
            <person name="Bills G."/>
            <person name="Bluhm B."/>
            <person name="Cannon C."/>
            <person name="Castanera R."/>
            <person name="Culley D."/>
            <person name="Daum C."/>
            <person name="Ezra D."/>
            <person name="Gonzalez J."/>
            <person name="Henrissat B."/>
            <person name="Kuo A."/>
            <person name="Liang C."/>
            <person name="Lipzen A."/>
            <person name="Lutzoni F."/>
            <person name="Magnuson J."/>
            <person name="Mondo S."/>
            <person name="Nolan M."/>
            <person name="Ohm R."/>
            <person name="Pangilinan J."/>
            <person name="Park H.-J."/>
            <person name="Ramirez L."/>
            <person name="Alfaro M."/>
            <person name="Sun H."/>
            <person name="Tritt A."/>
            <person name="Yoshinaga Y."/>
            <person name="Zwiers L.-H."/>
            <person name="Turgeon B."/>
            <person name="Goodwin S."/>
            <person name="Spatafora J."/>
            <person name="Crous P."/>
            <person name="Grigoriev I."/>
        </authorList>
    </citation>
    <scope>NUCLEOTIDE SEQUENCE</scope>
    <source>
        <strain evidence="3">CBS 109.77</strain>
    </source>
</reference>
<feature type="region of interest" description="Disordered" evidence="1">
    <location>
        <begin position="76"/>
        <end position="116"/>
    </location>
</feature>
<dbReference type="Gene3D" id="1.10.510.10">
    <property type="entry name" value="Transferase(Phosphotransferase) domain 1"/>
    <property type="match status" value="1"/>
</dbReference>
<feature type="compositionally biased region" description="Basic and acidic residues" evidence="1">
    <location>
        <begin position="1052"/>
        <end position="1061"/>
    </location>
</feature>
<feature type="domain" description="Protein kinase" evidence="2">
    <location>
        <begin position="179"/>
        <end position="544"/>
    </location>
</feature>
<feature type="region of interest" description="Disordered" evidence="1">
    <location>
        <begin position="989"/>
        <end position="1134"/>
    </location>
</feature>
<feature type="compositionally biased region" description="Acidic residues" evidence="1">
    <location>
        <begin position="1112"/>
        <end position="1126"/>
    </location>
</feature>
<dbReference type="OrthoDB" id="5418235at2759"/>
<accession>A0A6A6X5K4</accession>
<feature type="compositionally biased region" description="Acidic residues" evidence="1">
    <location>
        <begin position="992"/>
        <end position="1003"/>
    </location>
</feature>
<feature type="region of interest" description="Disordered" evidence="1">
    <location>
        <begin position="140"/>
        <end position="164"/>
    </location>
</feature>
<dbReference type="InterPro" id="IPR056002">
    <property type="entry name" value="DUF7580"/>
</dbReference>
<organism evidence="3 4">
    <name type="scientific">Melanomma pulvis-pyrius CBS 109.77</name>
    <dbReference type="NCBI Taxonomy" id="1314802"/>
    <lineage>
        <taxon>Eukaryota</taxon>
        <taxon>Fungi</taxon>
        <taxon>Dikarya</taxon>
        <taxon>Ascomycota</taxon>
        <taxon>Pezizomycotina</taxon>
        <taxon>Dothideomycetes</taxon>
        <taxon>Pleosporomycetidae</taxon>
        <taxon>Pleosporales</taxon>
        <taxon>Melanommataceae</taxon>
        <taxon>Melanomma</taxon>
    </lineage>
</organism>
<feature type="compositionally biased region" description="Polar residues" evidence="1">
    <location>
        <begin position="632"/>
        <end position="646"/>
    </location>
</feature>